<keyword evidence="3" id="KW-1185">Reference proteome</keyword>
<feature type="compositionally biased region" description="Polar residues" evidence="1">
    <location>
        <begin position="331"/>
        <end position="341"/>
    </location>
</feature>
<protein>
    <submittedName>
        <fullName evidence="2">Uncharacterized protein</fullName>
    </submittedName>
</protein>
<sequence length="694" mass="76948">MQHEREPPPVPIRSSSPACLSPENRTPSNTATPIAGRAGSETASESSSSHGSAPLLGGALAQPHCSDSVSSDVYRISVRAVDANYAIDGDAQTQISDLNTTVTMDATLPGNEHATSRVLFFRRNMQWEHVLKSAAVTVGLRPSEPVILVESANRSRIDSVTALCLAALEHPPREVLVSRSEVQQTPARSTPTPPRLLNTSSSKSAASMTSSDWSPSSRTFATLDLKPPSISAHTAEALSGLQMLSKVALQPTDTASFSLGAGLLLRREPTTSVPMSIDLQEEQPSPVSMERYQLQQLSAQSPTVQSSTKVPARAFARARRRYVGPERFDNDSNSVAPTLSNPDFHDMDGFDAAADRRDANDSSSADDSDSSFKPYTRRKRARSIQHAVMGRRIHKREYEHLEDDDDDDSDDSISEDTNEVDSDNSSVITDSDVDVESPLFRPEKASKKPLPTGQVRLLRMWVMTRNDIDRLALNYVPRICSSSPGLWHKHRQGNAPTLRRWKMTPAPAVLPASLSERSPPVSSPFAIAQRCVSSPPRIRGPTAVKRAKTWRRRPSRYLAPVFMELYTVAQKIDRFKSGFTYHSVILEQEERLLAGHEDFIRAQLADPTDTSVRHSALTLREAVKEAIIYKHMFAQSFPDSSREIGVRFAVPMLEHWKAKPQTRPQWITDSFDFDEAIQRQHQWPSSTTLAHLYF</sequence>
<dbReference type="InParanoid" id="A0A0D2X491"/>
<gene>
    <name evidence="2" type="ORF">CAOG_006076</name>
</gene>
<evidence type="ECO:0000313" key="3">
    <source>
        <dbReference type="Proteomes" id="UP000008743"/>
    </source>
</evidence>
<proteinExistence type="predicted"/>
<feature type="compositionally biased region" description="Low complexity" evidence="1">
    <location>
        <begin position="200"/>
        <end position="216"/>
    </location>
</feature>
<feature type="region of interest" description="Disordered" evidence="1">
    <location>
        <begin position="325"/>
        <end position="448"/>
    </location>
</feature>
<accession>A0A0D2X491</accession>
<dbReference type="Proteomes" id="UP000008743">
    <property type="component" value="Unassembled WGS sequence"/>
</dbReference>
<evidence type="ECO:0000256" key="1">
    <source>
        <dbReference type="SAM" id="MobiDB-lite"/>
    </source>
</evidence>
<feature type="region of interest" description="Disordered" evidence="1">
    <location>
        <begin position="176"/>
        <end position="216"/>
    </location>
</feature>
<dbReference type="EMBL" id="KE346369">
    <property type="protein sequence ID" value="KJE95649.1"/>
    <property type="molecule type" value="Genomic_DNA"/>
</dbReference>
<feature type="compositionally biased region" description="Polar residues" evidence="1">
    <location>
        <begin position="180"/>
        <end position="190"/>
    </location>
</feature>
<name>A0A0D2X491_CAPO3</name>
<feature type="compositionally biased region" description="Basic residues" evidence="1">
    <location>
        <begin position="375"/>
        <end position="395"/>
    </location>
</feature>
<feature type="compositionally biased region" description="Low complexity" evidence="1">
    <location>
        <begin position="35"/>
        <end position="59"/>
    </location>
</feature>
<reference evidence="3" key="1">
    <citation type="submission" date="2011-02" db="EMBL/GenBank/DDBJ databases">
        <title>The Genome Sequence of Capsaspora owczarzaki ATCC 30864.</title>
        <authorList>
            <person name="Russ C."/>
            <person name="Cuomo C."/>
            <person name="Burger G."/>
            <person name="Gray M.W."/>
            <person name="Holland P.W.H."/>
            <person name="King N."/>
            <person name="Lang F.B.F."/>
            <person name="Roger A.J."/>
            <person name="Ruiz-Trillo I."/>
            <person name="Young S.K."/>
            <person name="Zeng Q."/>
            <person name="Gargeya S."/>
            <person name="Alvarado L."/>
            <person name="Berlin A."/>
            <person name="Chapman S.B."/>
            <person name="Chen Z."/>
            <person name="Freedman E."/>
            <person name="Gellesch M."/>
            <person name="Goldberg J."/>
            <person name="Griggs A."/>
            <person name="Gujja S."/>
            <person name="Heilman E."/>
            <person name="Heiman D."/>
            <person name="Howarth C."/>
            <person name="Mehta T."/>
            <person name="Neiman D."/>
            <person name="Pearson M."/>
            <person name="Roberts A."/>
            <person name="Saif S."/>
            <person name="Shea T."/>
            <person name="Shenoy N."/>
            <person name="Sisk P."/>
            <person name="Stolte C."/>
            <person name="Sykes S."/>
            <person name="White J."/>
            <person name="Yandava C."/>
            <person name="Haas B."/>
            <person name="Nusbaum C."/>
            <person name="Birren B."/>
        </authorList>
    </citation>
    <scope>NUCLEOTIDE SEQUENCE</scope>
    <source>
        <strain evidence="3">ATCC 30864</strain>
    </source>
</reference>
<evidence type="ECO:0000313" key="2">
    <source>
        <dbReference type="EMBL" id="KJE95649.1"/>
    </source>
</evidence>
<dbReference type="AlphaFoldDB" id="A0A0D2X491"/>
<feature type="region of interest" description="Disordered" evidence="1">
    <location>
        <begin position="1"/>
        <end position="59"/>
    </location>
</feature>
<organism evidence="2 3">
    <name type="scientific">Capsaspora owczarzaki (strain ATCC 30864)</name>
    <dbReference type="NCBI Taxonomy" id="595528"/>
    <lineage>
        <taxon>Eukaryota</taxon>
        <taxon>Filasterea</taxon>
        <taxon>Capsaspora</taxon>
    </lineage>
</organism>
<feature type="compositionally biased region" description="Acidic residues" evidence="1">
    <location>
        <begin position="400"/>
        <end position="422"/>
    </location>
</feature>
<feature type="compositionally biased region" description="Polar residues" evidence="1">
    <location>
        <begin position="13"/>
        <end position="32"/>
    </location>
</feature>
<feature type="compositionally biased region" description="Basic and acidic residues" evidence="1">
    <location>
        <begin position="343"/>
        <end position="360"/>
    </location>
</feature>